<accession>A0AAV5DX11</accession>
<organism evidence="3 4">
    <name type="scientific">Eleusine coracana subsp. coracana</name>
    <dbReference type="NCBI Taxonomy" id="191504"/>
    <lineage>
        <taxon>Eukaryota</taxon>
        <taxon>Viridiplantae</taxon>
        <taxon>Streptophyta</taxon>
        <taxon>Embryophyta</taxon>
        <taxon>Tracheophyta</taxon>
        <taxon>Spermatophyta</taxon>
        <taxon>Magnoliopsida</taxon>
        <taxon>Liliopsida</taxon>
        <taxon>Poales</taxon>
        <taxon>Poaceae</taxon>
        <taxon>PACMAD clade</taxon>
        <taxon>Chloridoideae</taxon>
        <taxon>Cynodonteae</taxon>
        <taxon>Eleusininae</taxon>
        <taxon>Eleusine</taxon>
    </lineage>
</organism>
<feature type="domain" description="Malectin-like" evidence="2">
    <location>
        <begin position="25"/>
        <end position="104"/>
    </location>
</feature>
<reference evidence="3" key="1">
    <citation type="journal article" date="2018" name="DNA Res.">
        <title>Multiple hybrid de novo genome assembly of finger millet, an orphan allotetraploid crop.</title>
        <authorList>
            <person name="Hatakeyama M."/>
            <person name="Aluri S."/>
            <person name="Balachadran M.T."/>
            <person name="Sivarajan S.R."/>
            <person name="Patrignani A."/>
            <person name="Gruter S."/>
            <person name="Poveda L."/>
            <person name="Shimizu-Inatsugi R."/>
            <person name="Baeten J."/>
            <person name="Francoijs K.J."/>
            <person name="Nataraja K.N."/>
            <person name="Reddy Y.A.N."/>
            <person name="Phadnis S."/>
            <person name="Ravikumar R.L."/>
            <person name="Schlapbach R."/>
            <person name="Sreeman S.M."/>
            <person name="Shimizu K.K."/>
        </authorList>
    </citation>
    <scope>NUCLEOTIDE SEQUENCE</scope>
</reference>
<keyword evidence="4" id="KW-1185">Reference proteome</keyword>
<dbReference type="Proteomes" id="UP001054889">
    <property type="component" value="Unassembled WGS sequence"/>
</dbReference>
<gene>
    <name evidence="3" type="primary">gb01886</name>
    <name evidence="3" type="ORF">PR202_gb01886</name>
</gene>
<protein>
    <recommendedName>
        <fullName evidence="2">Malectin-like domain-containing protein</fullName>
    </recommendedName>
</protein>
<comment type="subcellular location">
    <subcellularLocation>
        <location evidence="1">Membrane</location>
        <topology evidence="1">Single-pass membrane protein</topology>
    </subcellularLocation>
</comment>
<name>A0AAV5DX11_ELECO</name>
<proteinExistence type="predicted"/>
<dbReference type="Pfam" id="PF12819">
    <property type="entry name" value="Malectin_like"/>
    <property type="match status" value="1"/>
</dbReference>
<evidence type="ECO:0000259" key="2">
    <source>
        <dbReference type="Pfam" id="PF12819"/>
    </source>
</evidence>
<dbReference type="GO" id="GO:0016020">
    <property type="term" value="C:membrane"/>
    <property type="evidence" value="ECO:0007669"/>
    <property type="project" value="UniProtKB-SubCell"/>
</dbReference>
<dbReference type="AlphaFoldDB" id="A0AAV5DX11"/>
<sequence>MVNIMDDDIVVVLEAIVIVSDYFMQTTRRTEHEDNDKFKAPSKVMQTAIMPRNESRNIELFWNLEPLPKDPMPGYIGIFHFSKLELFPSSESCEFYINLNGIPCVHHHSDQGEVPCNEEPDG</sequence>
<evidence type="ECO:0000313" key="4">
    <source>
        <dbReference type="Proteomes" id="UP001054889"/>
    </source>
</evidence>
<dbReference type="InterPro" id="IPR024788">
    <property type="entry name" value="Malectin-like_Carb-bd_dom"/>
</dbReference>
<reference evidence="3" key="2">
    <citation type="submission" date="2021-12" db="EMBL/GenBank/DDBJ databases">
        <title>Resequencing data analysis of finger millet.</title>
        <authorList>
            <person name="Hatakeyama M."/>
            <person name="Aluri S."/>
            <person name="Balachadran M.T."/>
            <person name="Sivarajan S.R."/>
            <person name="Poveda L."/>
            <person name="Shimizu-Inatsugi R."/>
            <person name="Schlapbach R."/>
            <person name="Sreeman S.M."/>
            <person name="Shimizu K.K."/>
        </authorList>
    </citation>
    <scope>NUCLEOTIDE SEQUENCE</scope>
</reference>
<evidence type="ECO:0000313" key="3">
    <source>
        <dbReference type="EMBL" id="GJN15002.1"/>
    </source>
</evidence>
<dbReference type="EMBL" id="BQKI01000071">
    <property type="protein sequence ID" value="GJN15002.1"/>
    <property type="molecule type" value="Genomic_DNA"/>
</dbReference>
<evidence type="ECO:0000256" key="1">
    <source>
        <dbReference type="ARBA" id="ARBA00004167"/>
    </source>
</evidence>
<comment type="caution">
    <text evidence="3">The sequence shown here is derived from an EMBL/GenBank/DDBJ whole genome shotgun (WGS) entry which is preliminary data.</text>
</comment>